<dbReference type="GO" id="GO:0016020">
    <property type="term" value="C:membrane"/>
    <property type="evidence" value="ECO:0007669"/>
    <property type="project" value="InterPro"/>
</dbReference>
<dbReference type="PANTHER" id="PTHR48071:SF18">
    <property type="entry name" value="DELETED IN MALIGNANT BRAIN TUMORS 1 PROTEIN-RELATED"/>
    <property type="match status" value="1"/>
</dbReference>
<reference evidence="4" key="2">
    <citation type="journal article" date="2021" name="Genome Biol. Evol.">
        <title>Developing a high-quality reference genome for a parasitic bivalve with doubly uniparental inheritance (Bivalvia: Unionida).</title>
        <authorList>
            <person name="Smith C.H."/>
        </authorList>
    </citation>
    <scope>NUCLEOTIDE SEQUENCE</scope>
    <source>
        <strain evidence="4">CHS0354</strain>
        <tissue evidence="4">Mantle</tissue>
    </source>
</reference>
<dbReference type="PANTHER" id="PTHR48071">
    <property type="entry name" value="SRCR DOMAIN-CONTAINING PROTEIN"/>
    <property type="match status" value="1"/>
</dbReference>
<dbReference type="SMART" id="SM00202">
    <property type="entry name" value="SR"/>
    <property type="match status" value="1"/>
</dbReference>
<dbReference type="Pfam" id="PF00530">
    <property type="entry name" value="SRCR"/>
    <property type="match status" value="1"/>
</dbReference>
<protein>
    <recommendedName>
        <fullName evidence="3">SRCR domain-containing protein</fullName>
    </recommendedName>
</protein>
<dbReference type="InterPro" id="IPR036772">
    <property type="entry name" value="SRCR-like_dom_sf"/>
</dbReference>
<feature type="disulfide bond" evidence="2">
    <location>
        <begin position="38"/>
        <end position="48"/>
    </location>
</feature>
<dbReference type="Gene3D" id="3.10.250.10">
    <property type="entry name" value="SRCR-like domain"/>
    <property type="match status" value="1"/>
</dbReference>
<evidence type="ECO:0000313" key="5">
    <source>
        <dbReference type="Proteomes" id="UP001195483"/>
    </source>
</evidence>
<sequence length="148" mass="15602">MLNGEFERSAFSSSSPAIKPSGSFKNGTGPIWLDDVRCNGTEAALDECSHKSWGQTNCVHNEDVAVICRDHGVECYHCNGISDPSKCRDTIVCSSYEACDALKSVPSIIGRKRATGLKTTCCDISLCNNFTIGGHGSHGLGGAPGCNS</sequence>
<feature type="domain" description="SRCR" evidence="3">
    <location>
        <begin position="24"/>
        <end position="69"/>
    </location>
</feature>
<dbReference type="InterPro" id="IPR001190">
    <property type="entry name" value="SRCR"/>
</dbReference>
<dbReference type="AlphaFoldDB" id="A0AAE0SVM9"/>
<name>A0AAE0SVM9_9BIVA</name>
<accession>A0AAE0SVM9</accession>
<keyword evidence="1 2" id="KW-1015">Disulfide bond</keyword>
<comment type="caution">
    <text evidence="4">The sequence shown here is derived from an EMBL/GenBank/DDBJ whole genome shotgun (WGS) entry which is preliminary data.</text>
</comment>
<proteinExistence type="predicted"/>
<reference evidence="4" key="1">
    <citation type="journal article" date="2021" name="Genome Biol. Evol.">
        <title>A High-Quality Reference Genome for a Parasitic Bivalve with Doubly Uniparental Inheritance (Bivalvia: Unionida).</title>
        <authorList>
            <person name="Smith C.H."/>
        </authorList>
    </citation>
    <scope>NUCLEOTIDE SEQUENCE</scope>
    <source>
        <strain evidence="4">CHS0354</strain>
    </source>
</reference>
<reference evidence="4" key="3">
    <citation type="submission" date="2023-05" db="EMBL/GenBank/DDBJ databases">
        <authorList>
            <person name="Smith C.H."/>
        </authorList>
    </citation>
    <scope>NUCLEOTIDE SEQUENCE</scope>
    <source>
        <strain evidence="4">CHS0354</strain>
        <tissue evidence="4">Mantle</tissue>
    </source>
</reference>
<evidence type="ECO:0000313" key="4">
    <source>
        <dbReference type="EMBL" id="KAK3599030.1"/>
    </source>
</evidence>
<dbReference type="Proteomes" id="UP001195483">
    <property type="component" value="Unassembled WGS sequence"/>
</dbReference>
<gene>
    <name evidence="4" type="ORF">CHS0354_012514</name>
</gene>
<evidence type="ECO:0000259" key="3">
    <source>
        <dbReference type="PROSITE" id="PS50287"/>
    </source>
</evidence>
<dbReference type="PROSITE" id="PS50287">
    <property type="entry name" value="SRCR_2"/>
    <property type="match status" value="1"/>
</dbReference>
<dbReference type="SUPFAM" id="SSF56487">
    <property type="entry name" value="SRCR-like"/>
    <property type="match status" value="1"/>
</dbReference>
<organism evidence="4 5">
    <name type="scientific">Potamilus streckersoni</name>
    <dbReference type="NCBI Taxonomy" id="2493646"/>
    <lineage>
        <taxon>Eukaryota</taxon>
        <taxon>Metazoa</taxon>
        <taxon>Spiralia</taxon>
        <taxon>Lophotrochozoa</taxon>
        <taxon>Mollusca</taxon>
        <taxon>Bivalvia</taxon>
        <taxon>Autobranchia</taxon>
        <taxon>Heteroconchia</taxon>
        <taxon>Palaeoheterodonta</taxon>
        <taxon>Unionida</taxon>
        <taxon>Unionoidea</taxon>
        <taxon>Unionidae</taxon>
        <taxon>Ambleminae</taxon>
        <taxon>Lampsilini</taxon>
        <taxon>Potamilus</taxon>
    </lineage>
</organism>
<dbReference type="EMBL" id="JAEAOA010000761">
    <property type="protein sequence ID" value="KAK3599030.1"/>
    <property type="molecule type" value="Genomic_DNA"/>
</dbReference>
<evidence type="ECO:0000256" key="1">
    <source>
        <dbReference type="ARBA" id="ARBA00023157"/>
    </source>
</evidence>
<keyword evidence="5" id="KW-1185">Reference proteome</keyword>
<evidence type="ECO:0000256" key="2">
    <source>
        <dbReference type="PROSITE-ProRule" id="PRU00196"/>
    </source>
</evidence>
<comment type="caution">
    <text evidence="2">Lacks conserved residue(s) required for the propagation of feature annotation.</text>
</comment>